<evidence type="ECO:0000259" key="10">
    <source>
        <dbReference type="PROSITE" id="PS50866"/>
    </source>
</evidence>
<keyword evidence="4 9" id="KW-0732">Signal</keyword>
<gene>
    <name evidence="11" type="ORF">QJS04_geneDACA007489</name>
</gene>
<organism evidence="11 12">
    <name type="scientific">Acorus gramineus</name>
    <name type="common">Dwarf sweet flag</name>
    <dbReference type="NCBI Taxonomy" id="55184"/>
    <lineage>
        <taxon>Eukaryota</taxon>
        <taxon>Viridiplantae</taxon>
        <taxon>Streptophyta</taxon>
        <taxon>Embryophyta</taxon>
        <taxon>Tracheophyta</taxon>
        <taxon>Spermatophyta</taxon>
        <taxon>Magnoliopsida</taxon>
        <taxon>Liliopsida</taxon>
        <taxon>Acoraceae</taxon>
        <taxon>Acorus</taxon>
    </lineage>
</organism>
<evidence type="ECO:0000256" key="8">
    <source>
        <dbReference type="SAM" id="Phobius"/>
    </source>
</evidence>
<dbReference type="Pfam" id="PF01105">
    <property type="entry name" value="EMP24_GP25L"/>
    <property type="match status" value="1"/>
</dbReference>
<accession>A0AAV9B2U0</accession>
<dbReference type="PANTHER" id="PTHR22811">
    <property type="entry name" value="TRANSMEMBRANE EMP24 DOMAIN-CONTAINING PROTEIN"/>
    <property type="match status" value="1"/>
</dbReference>
<evidence type="ECO:0000256" key="4">
    <source>
        <dbReference type="ARBA" id="ARBA00022729"/>
    </source>
</evidence>
<evidence type="ECO:0000256" key="9">
    <source>
        <dbReference type="SAM" id="SignalP"/>
    </source>
</evidence>
<evidence type="ECO:0000256" key="6">
    <source>
        <dbReference type="ARBA" id="ARBA00023136"/>
    </source>
</evidence>
<feature type="signal peptide" evidence="9">
    <location>
        <begin position="1"/>
        <end position="30"/>
    </location>
</feature>
<protein>
    <submittedName>
        <fullName evidence="11">Transmembrane emp24 domain-containing protein p24beta3</fullName>
    </submittedName>
</protein>
<feature type="chain" id="PRO_5043687179" evidence="9">
    <location>
        <begin position="31"/>
        <end position="255"/>
    </location>
</feature>
<keyword evidence="3 7" id="KW-0812">Transmembrane</keyword>
<comment type="subcellular location">
    <subcellularLocation>
        <location evidence="1 7">Membrane</location>
        <topology evidence="1 7">Single-pass type I membrane protein</topology>
    </subcellularLocation>
</comment>
<evidence type="ECO:0000313" key="12">
    <source>
        <dbReference type="Proteomes" id="UP001179952"/>
    </source>
</evidence>
<reference evidence="11" key="2">
    <citation type="submission" date="2023-06" db="EMBL/GenBank/DDBJ databases">
        <authorList>
            <person name="Ma L."/>
            <person name="Liu K.-W."/>
            <person name="Li Z."/>
            <person name="Hsiao Y.-Y."/>
            <person name="Qi Y."/>
            <person name="Fu T."/>
            <person name="Tang G."/>
            <person name="Zhang D."/>
            <person name="Sun W.-H."/>
            <person name="Liu D.-K."/>
            <person name="Li Y."/>
            <person name="Chen G.-Z."/>
            <person name="Liu X.-D."/>
            <person name="Liao X.-Y."/>
            <person name="Jiang Y.-T."/>
            <person name="Yu X."/>
            <person name="Hao Y."/>
            <person name="Huang J."/>
            <person name="Zhao X.-W."/>
            <person name="Ke S."/>
            <person name="Chen Y.-Y."/>
            <person name="Wu W.-L."/>
            <person name="Hsu J.-L."/>
            <person name="Lin Y.-F."/>
            <person name="Huang M.-D."/>
            <person name="Li C.-Y."/>
            <person name="Huang L."/>
            <person name="Wang Z.-W."/>
            <person name="Zhao X."/>
            <person name="Zhong W.-Y."/>
            <person name="Peng D.-H."/>
            <person name="Ahmad S."/>
            <person name="Lan S."/>
            <person name="Zhang J.-S."/>
            <person name="Tsai W.-C."/>
            <person name="Van De Peer Y."/>
            <person name="Liu Z.-J."/>
        </authorList>
    </citation>
    <scope>NUCLEOTIDE SEQUENCE</scope>
    <source>
        <strain evidence="11">SCP</strain>
        <tissue evidence="11">Leaves</tissue>
    </source>
</reference>
<dbReference type="EMBL" id="JAUJYN010000005">
    <property type="protein sequence ID" value="KAK1270776.1"/>
    <property type="molecule type" value="Genomic_DNA"/>
</dbReference>
<comment type="caution">
    <text evidence="11">The sequence shown here is derived from an EMBL/GenBank/DDBJ whole genome shotgun (WGS) entry which is preliminary data.</text>
</comment>
<sequence>MERGRSTISTAGILWALFLLVGIAVRGASGLAVTVTDMECVYEYVLYDGDTVSGNFVVVDHDIFWSSDHPGIDLIKMALQDASLGVASFPRKIVLRLYASGVTHCGRVGNDSGVTSPAGNTVHSMKGTSGDKFEFKAPRSGMYKFCFHNPHATPETVSFYIHVGHIPNEHDLAKDEHLDPVNVKIAELREALESVTAEQKYLRARDTRHRHTNESTRKRLIVYTLMEYMALVCASGLQVVYIRRLFSKSVGYNRV</sequence>
<feature type="transmembrane region" description="Helical" evidence="8">
    <location>
        <begin position="220"/>
        <end position="242"/>
    </location>
</feature>
<dbReference type="AlphaFoldDB" id="A0AAV9B2U0"/>
<comment type="similarity">
    <text evidence="2 7">Belongs to the EMP24/GP25L family.</text>
</comment>
<dbReference type="SMART" id="SM01190">
    <property type="entry name" value="EMP24_GP25L"/>
    <property type="match status" value="1"/>
</dbReference>
<evidence type="ECO:0000256" key="1">
    <source>
        <dbReference type="ARBA" id="ARBA00004479"/>
    </source>
</evidence>
<keyword evidence="6 8" id="KW-0472">Membrane</keyword>
<reference evidence="11" key="1">
    <citation type="journal article" date="2023" name="Nat. Commun.">
        <title>Diploid and tetraploid genomes of Acorus and the evolution of monocots.</title>
        <authorList>
            <person name="Ma L."/>
            <person name="Liu K.W."/>
            <person name="Li Z."/>
            <person name="Hsiao Y.Y."/>
            <person name="Qi Y."/>
            <person name="Fu T."/>
            <person name="Tang G.D."/>
            <person name="Zhang D."/>
            <person name="Sun W.H."/>
            <person name="Liu D.K."/>
            <person name="Li Y."/>
            <person name="Chen G.Z."/>
            <person name="Liu X.D."/>
            <person name="Liao X.Y."/>
            <person name="Jiang Y.T."/>
            <person name="Yu X."/>
            <person name="Hao Y."/>
            <person name="Huang J."/>
            <person name="Zhao X.W."/>
            <person name="Ke S."/>
            <person name="Chen Y.Y."/>
            <person name="Wu W.L."/>
            <person name="Hsu J.L."/>
            <person name="Lin Y.F."/>
            <person name="Huang M.D."/>
            <person name="Li C.Y."/>
            <person name="Huang L."/>
            <person name="Wang Z.W."/>
            <person name="Zhao X."/>
            <person name="Zhong W.Y."/>
            <person name="Peng D.H."/>
            <person name="Ahmad S."/>
            <person name="Lan S."/>
            <person name="Zhang J.S."/>
            <person name="Tsai W.C."/>
            <person name="Van de Peer Y."/>
            <person name="Liu Z.J."/>
        </authorList>
    </citation>
    <scope>NUCLEOTIDE SEQUENCE</scope>
    <source>
        <strain evidence="11">SCP</strain>
    </source>
</reference>
<dbReference type="InterPro" id="IPR015720">
    <property type="entry name" value="Emp24-like"/>
</dbReference>
<dbReference type="InterPro" id="IPR009038">
    <property type="entry name" value="GOLD_dom"/>
</dbReference>
<evidence type="ECO:0000256" key="7">
    <source>
        <dbReference type="RuleBase" id="RU003827"/>
    </source>
</evidence>
<feature type="domain" description="GOLD" evidence="10">
    <location>
        <begin position="38"/>
        <end position="163"/>
    </location>
</feature>
<keyword evidence="12" id="KW-1185">Reference proteome</keyword>
<keyword evidence="5 8" id="KW-1133">Transmembrane helix</keyword>
<evidence type="ECO:0000313" key="11">
    <source>
        <dbReference type="EMBL" id="KAK1270776.1"/>
    </source>
</evidence>
<proteinExistence type="inferred from homology"/>
<evidence type="ECO:0000256" key="2">
    <source>
        <dbReference type="ARBA" id="ARBA00007104"/>
    </source>
</evidence>
<name>A0AAV9B2U0_ACOGR</name>
<dbReference type="PROSITE" id="PS50866">
    <property type="entry name" value="GOLD"/>
    <property type="match status" value="1"/>
</dbReference>
<evidence type="ECO:0000256" key="3">
    <source>
        <dbReference type="ARBA" id="ARBA00022692"/>
    </source>
</evidence>
<evidence type="ECO:0000256" key="5">
    <source>
        <dbReference type="ARBA" id="ARBA00022989"/>
    </source>
</evidence>
<dbReference type="GO" id="GO:0016020">
    <property type="term" value="C:membrane"/>
    <property type="evidence" value="ECO:0007669"/>
    <property type="project" value="UniProtKB-SubCell"/>
</dbReference>
<dbReference type="Proteomes" id="UP001179952">
    <property type="component" value="Unassembled WGS sequence"/>
</dbReference>